<comment type="caution">
    <text evidence="2">The sequence shown here is derived from an EMBL/GenBank/DDBJ whole genome shotgun (WGS) entry which is preliminary data.</text>
</comment>
<organism evidence="2 3">
    <name type="scientific">Phormidesmis priestleyi ULC007</name>
    <dbReference type="NCBI Taxonomy" id="1920490"/>
    <lineage>
        <taxon>Bacteria</taxon>
        <taxon>Bacillati</taxon>
        <taxon>Cyanobacteriota</taxon>
        <taxon>Cyanophyceae</taxon>
        <taxon>Leptolyngbyales</taxon>
        <taxon>Leptolyngbyaceae</taxon>
        <taxon>Phormidesmis</taxon>
    </lineage>
</organism>
<accession>A0A2T1D4A3</accession>
<evidence type="ECO:0000313" key="3">
    <source>
        <dbReference type="Proteomes" id="UP000238634"/>
    </source>
</evidence>
<dbReference type="InterPro" id="IPR049816">
    <property type="entry name" value="McdB"/>
</dbReference>
<gene>
    <name evidence="2" type="ORF">C7B65_24810</name>
</gene>
<dbReference type="Pfam" id="PF26392">
    <property type="entry name" value="McdB"/>
    <property type="match status" value="1"/>
</dbReference>
<sequence length="146" mass="16611">MSDSVLDRIRQNRNRAAVPLRDDPLIAKPQSSEGKTSEVVEPLRTKDRSDSVISAGNTLEDLKTELAKFPETHRHSAIVLEKALDQDLTRYCKDHRITVEVFLEAAWVQVAQDQTLMQEVLNEAKQRYQSRKAAGKLRRLITMLDG</sequence>
<reference evidence="2 3" key="2">
    <citation type="submission" date="2018-03" db="EMBL/GenBank/DDBJ databases">
        <title>The ancient ancestry and fast evolution of plastids.</title>
        <authorList>
            <person name="Moore K.R."/>
            <person name="Magnabosco C."/>
            <person name="Momper L."/>
            <person name="Gold D.A."/>
            <person name="Bosak T."/>
            <person name="Fournier G.P."/>
        </authorList>
    </citation>
    <scope>NUCLEOTIDE SEQUENCE [LARGE SCALE GENOMIC DNA]</scope>
    <source>
        <strain evidence="2 3">ULC007</strain>
    </source>
</reference>
<dbReference type="CDD" id="cd21138">
    <property type="entry name" value="McdB-like"/>
    <property type="match status" value="1"/>
</dbReference>
<dbReference type="EMBL" id="PVWG01000065">
    <property type="protein sequence ID" value="PSB15276.1"/>
    <property type="molecule type" value="Genomic_DNA"/>
</dbReference>
<dbReference type="Proteomes" id="UP000238634">
    <property type="component" value="Unassembled WGS sequence"/>
</dbReference>
<evidence type="ECO:0000313" key="2">
    <source>
        <dbReference type="EMBL" id="PSB15276.1"/>
    </source>
</evidence>
<dbReference type="RefSeq" id="WP_106254200.1">
    <property type="nucleotide sequence ID" value="NZ_PVWG01000065.1"/>
</dbReference>
<dbReference type="AlphaFoldDB" id="A0A2T1D4A3"/>
<reference evidence="2 3" key="1">
    <citation type="submission" date="2018-02" db="EMBL/GenBank/DDBJ databases">
        <authorList>
            <person name="Cohen D.B."/>
            <person name="Kent A.D."/>
        </authorList>
    </citation>
    <scope>NUCLEOTIDE SEQUENCE [LARGE SCALE GENOMIC DNA]</scope>
    <source>
        <strain evidence="2 3">ULC007</strain>
    </source>
</reference>
<feature type="compositionally biased region" description="Basic and acidic residues" evidence="1">
    <location>
        <begin position="1"/>
        <end position="10"/>
    </location>
</feature>
<name>A0A2T1D4A3_9CYAN</name>
<keyword evidence="3" id="KW-1185">Reference proteome</keyword>
<feature type="compositionally biased region" description="Basic and acidic residues" evidence="1">
    <location>
        <begin position="35"/>
        <end position="50"/>
    </location>
</feature>
<evidence type="ECO:0000256" key="1">
    <source>
        <dbReference type="SAM" id="MobiDB-lite"/>
    </source>
</evidence>
<proteinExistence type="predicted"/>
<protein>
    <submittedName>
        <fullName evidence="2">Uncharacterized protein</fullName>
    </submittedName>
</protein>
<feature type="region of interest" description="Disordered" evidence="1">
    <location>
        <begin position="1"/>
        <end position="50"/>
    </location>
</feature>